<dbReference type="SUPFAM" id="SSF53335">
    <property type="entry name" value="S-adenosyl-L-methionine-dependent methyltransferases"/>
    <property type="match status" value="1"/>
</dbReference>
<organism evidence="7 8">
    <name type="scientific">candidate division TA06 bacterium</name>
    <dbReference type="NCBI Taxonomy" id="2250710"/>
    <lineage>
        <taxon>Bacteria</taxon>
        <taxon>Bacteria division TA06</taxon>
    </lineage>
</organism>
<dbReference type="Gene3D" id="3.40.50.150">
    <property type="entry name" value="Vaccinia Virus protein VP39"/>
    <property type="match status" value="1"/>
</dbReference>
<dbReference type="Gene3D" id="3.90.1570.30">
    <property type="match status" value="1"/>
</dbReference>
<dbReference type="GO" id="GO:0032259">
    <property type="term" value="P:methylation"/>
    <property type="evidence" value="ECO:0007669"/>
    <property type="project" value="UniProtKB-KW"/>
</dbReference>
<evidence type="ECO:0000259" key="5">
    <source>
        <dbReference type="Pfam" id="PF02384"/>
    </source>
</evidence>
<dbReference type="GO" id="GO:0003677">
    <property type="term" value="F:DNA binding"/>
    <property type="evidence" value="ECO:0007669"/>
    <property type="project" value="UniProtKB-KW"/>
</dbReference>
<dbReference type="InterPro" id="IPR029063">
    <property type="entry name" value="SAM-dependent_MTases_sf"/>
</dbReference>
<dbReference type="InterPro" id="IPR003356">
    <property type="entry name" value="DNA_methylase_A-5"/>
</dbReference>
<dbReference type="PANTHER" id="PTHR33841:SF1">
    <property type="entry name" value="DNA METHYLTRANSFERASE A"/>
    <property type="match status" value="1"/>
</dbReference>
<keyword evidence="3" id="KW-0808">Transferase</keyword>
<protein>
    <recommendedName>
        <fullName evidence="1">site-specific DNA-methyltransferase (adenine-specific)</fullName>
        <ecNumber evidence="1">2.1.1.72</ecNumber>
    </recommendedName>
</protein>
<dbReference type="InterPro" id="IPR050953">
    <property type="entry name" value="N4_N6_ade-DNA_methylase"/>
</dbReference>
<evidence type="ECO:0000256" key="1">
    <source>
        <dbReference type="ARBA" id="ARBA00011900"/>
    </source>
</evidence>
<sequence>MKSQEKKDALGKIRELVDRFKQNIDQYKKSTYDEANTRVDFIDPFFESLGWDVANRNGYAEQYREVVREDKIVIVGKQKAPDYSFRIGGIRKFFVEAKKPSIDIKRAMSPAYQLRRYAYTAKLPLSILTDFEEFSVYDTRIKPHPNDNPSVARIFYCKYTDYAKKFDFIYDTFSKDAILKGSFDRYVESKKNKKGTSEVDKEFLKLIDKWREKLARNIALRNSNLSLYELNYAVQKIIDRIIFLRIAEDRQIEDYGKLQVLQNGTNVYGRLMEIFRHADERYDSGLFNFESDNITPEITVDDNIIKEIIKSVYYPESPYEFSVLDVEILGNIYEQFLGKTIRLTAHHRVKIDDKPEVKKAGGVYYTPKYIVDYIVKNTVGEAIKGKTPKQIEKIKILDPACGSGSFLLGAYQYLLNYHLYWYSKQENLEKSLQRGKIIQTSSGSYQITVAEKQRILINNIFGVDIDS</sequence>
<comment type="caution">
    <text evidence="7">The sequence shown here is derived from an EMBL/GenBank/DDBJ whole genome shotgun (WGS) entry which is preliminary data.</text>
</comment>
<feature type="domain" description="Restriction endonuclease type I HsdR N-terminal" evidence="6">
    <location>
        <begin position="68"/>
        <end position="140"/>
    </location>
</feature>
<name>A0A660S7Y2_UNCT6</name>
<dbReference type="Pfam" id="PF02384">
    <property type="entry name" value="N6_Mtase"/>
    <property type="match status" value="1"/>
</dbReference>
<evidence type="ECO:0000256" key="3">
    <source>
        <dbReference type="ARBA" id="ARBA00022679"/>
    </source>
</evidence>
<evidence type="ECO:0000256" key="4">
    <source>
        <dbReference type="ARBA" id="ARBA00047942"/>
    </source>
</evidence>
<dbReference type="EC" id="2.1.1.72" evidence="1"/>
<reference evidence="7 8" key="1">
    <citation type="submission" date="2018-06" db="EMBL/GenBank/DDBJ databases">
        <title>Extensive metabolic versatility and redundancy in microbially diverse, dynamic hydrothermal sediments.</title>
        <authorList>
            <person name="Dombrowski N."/>
            <person name="Teske A."/>
            <person name="Baker B.J."/>
        </authorList>
    </citation>
    <scope>NUCLEOTIDE SEQUENCE [LARGE SCALE GENOMIC DNA]</scope>
    <source>
        <strain evidence="7">B35_G9</strain>
    </source>
</reference>
<feature type="domain" description="DNA methylase adenine-specific" evidence="5">
    <location>
        <begin position="327"/>
        <end position="415"/>
    </location>
</feature>
<accession>A0A660S7Y2</accession>
<proteinExistence type="predicted"/>
<dbReference type="AlphaFoldDB" id="A0A660S7Y2"/>
<evidence type="ECO:0000259" key="6">
    <source>
        <dbReference type="Pfam" id="PF04313"/>
    </source>
</evidence>
<evidence type="ECO:0000313" key="7">
    <source>
        <dbReference type="EMBL" id="RKX66338.1"/>
    </source>
</evidence>
<comment type="catalytic activity">
    <reaction evidence="4">
        <text>a 2'-deoxyadenosine in DNA + S-adenosyl-L-methionine = an N(6)-methyl-2'-deoxyadenosine in DNA + S-adenosyl-L-homocysteine + H(+)</text>
        <dbReference type="Rhea" id="RHEA:15197"/>
        <dbReference type="Rhea" id="RHEA-COMP:12418"/>
        <dbReference type="Rhea" id="RHEA-COMP:12419"/>
        <dbReference type="ChEBI" id="CHEBI:15378"/>
        <dbReference type="ChEBI" id="CHEBI:57856"/>
        <dbReference type="ChEBI" id="CHEBI:59789"/>
        <dbReference type="ChEBI" id="CHEBI:90615"/>
        <dbReference type="ChEBI" id="CHEBI:90616"/>
        <dbReference type="EC" id="2.1.1.72"/>
    </reaction>
</comment>
<evidence type="ECO:0000313" key="8">
    <source>
        <dbReference type="Proteomes" id="UP000282321"/>
    </source>
</evidence>
<gene>
    <name evidence="7" type="ORF">DRP44_04390</name>
</gene>
<dbReference type="PRINTS" id="PR00507">
    <property type="entry name" value="N12N6MTFRASE"/>
</dbReference>
<dbReference type="Pfam" id="PF04313">
    <property type="entry name" value="HSDR_N"/>
    <property type="match status" value="1"/>
</dbReference>
<dbReference type="InterPro" id="IPR007409">
    <property type="entry name" value="Restrct_endonuc_type1_HsdR_N"/>
</dbReference>
<dbReference type="PANTHER" id="PTHR33841">
    <property type="entry name" value="DNA METHYLTRANSFERASE YEEA-RELATED"/>
    <property type="match status" value="1"/>
</dbReference>
<dbReference type="GO" id="GO:0009035">
    <property type="term" value="F:type I site-specific deoxyribonuclease activity"/>
    <property type="evidence" value="ECO:0007669"/>
    <property type="project" value="UniProtKB-EC"/>
</dbReference>
<dbReference type="EMBL" id="QNBC01000047">
    <property type="protein sequence ID" value="RKX66338.1"/>
    <property type="molecule type" value="Genomic_DNA"/>
</dbReference>
<dbReference type="GO" id="GO:0009307">
    <property type="term" value="P:DNA restriction-modification system"/>
    <property type="evidence" value="ECO:0007669"/>
    <property type="project" value="UniProtKB-KW"/>
</dbReference>
<keyword evidence="2" id="KW-0489">Methyltransferase</keyword>
<dbReference type="GO" id="GO:0009007">
    <property type="term" value="F:site-specific DNA-methyltransferase (adenine-specific) activity"/>
    <property type="evidence" value="ECO:0007669"/>
    <property type="project" value="UniProtKB-EC"/>
</dbReference>
<dbReference type="GO" id="GO:0008170">
    <property type="term" value="F:N-methyltransferase activity"/>
    <property type="evidence" value="ECO:0007669"/>
    <property type="project" value="InterPro"/>
</dbReference>
<feature type="non-terminal residue" evidence="7">
    <location>
        <position position="467"/>
    </location>
</feature>
<dbReference type="GO" id="GO:0005524">
    <property type="term" value="F:ATP binding"/>
    <property type="evidence" value="ECO:0007669"/>
    <property type="project" value="UniProtKB-KW"/>
</dbReference>
<evidence type="ECO:0000256" key="2">
    <source>
        <dbReference type="ARBA" id="ARBA00022603"/>
    </source>
</evidence>
<dbReference type="Proteomes" id="UP000282321">
    <property type="component" value="Unassembled WGS sequence"/>
</dbReference>